<gene>
    <name evidence="6" type="ORF">AYBTSS11_LOCUS13434</name>
</gene>
<organism evidence="6 7">
    <name type="scientific">Sphenostylis stenocarpa</name>
    <dbReference type="NCBI Taxonomy" id="92480"/>
    <lineage>
        <taxon>Eukaryota</taxon>
        <taxon>Viridiplantae</taxon>
        <taxon>Streptophyta</taxon>
        <taxon>Embryophyta</taxon>
        <taxon>Tracheophyta</taxon>
        <taxon>Spermatophyta</taxon>
        <taxon>Magnoliopsida</taxon>
        <taxon>eudicotyledons</taxon>
        <taxon>Gunneridae</taxon>
        <taxon>Pentapetalae</taxon>
        <taxon>rosids</taxon>
        <taxon>fabids</taxon>
        <taxon>Fabales</taxon>
        <taxon>Fabaceae</taxon>
        <taxon>Papilionoideae</taxon>
        <taxon>50 kb inversion clade</taxon>
        <taxon>NPAAA clade</taxon>
        <taxon>indigoferoid/millettioid clade</taxon>
        <taxon>Phaseoleae</taxon>
        <taxon>Sphenostylis</taxon>
    </lineage>
</organism>
<dbReference type="PANTHER" id="PTHR31541:SF33">
    <property type="entry name" value="DUF313 DOMAIN PROTEIN"/>
    <property type="match status" value="1"/>
</dbReference>
<dbReference type="PANTHER" id="PTHR31541">
    <property type="entry name" value="B3 DOMAIN PLANT PROTEIN-RELATED"/>
    <property type="match status" value="1"/>
</dbReference>
<keyword evidence="2" id="KW-0805">Transcription regulation</keyword>
<dbReference type="GO" id="GO:0005634">
    <property type="term" value="C:nucleus"/>
    <property type="evidence" value="ECO:0007669"/>
    <property type="project" value="UniProtKB-SubCell"/>
</dbReference>
<name>A0AA86SS16_9FABA</name>
<keyword evidence="3" id="KW-0238">DNA-binding</keyword>
<evidence type="ECO:0000313" key="7">
    <source>
        <dbReference type="Proteomes" id="UP001189624"/>
    </source>
</evidence>
<keyword evidence="4" id="KW-0804">Transcription</keyword>
<evidence type="ECO:0000256" key="2">
    <source>
        <dbReference type="ARBA" id="ARBA00023015"/>
    </source>
</evidence>
<evidence type="ECO:0000256" key="3">
    <source>
        <dbReference type="ARBA" id="ARBA00023125"/>
    </source>
</evidence>
<dbReference type="Pfam" id="PF03754">
    <property type="entry name" value="At2g31720-like"/>
    <property type="match status" value="1"/>
</dbReference>
<reference evidence="6" key="1">
    <citation type="submission" date="2023-10" db="EMBL/GenBank/DDBJ databases">
        <authorList>
            <person name="Domelevo Entfellner J.-B."/>
        </authorList>
    </citation>
    <scope>NUCLEOTIDE SEQUENCE</scope>
</reference>
<dbReference type="InterPro" id="IPR005508">
    <property type="entry name" value="At2g31720-like"/>
</dbReference>
<evidence type="ECO:0000256" key="1">
    <source>
        <dbReference type="ARBA" id="ARBA00004123"/>
    </source>
</evidence>
<dbReference type="InterPro" id="IPR015300">
    <property type="entry name" value="DNA-bd_pseudobarrel_sf"/>
</dbReference>
<keyword evidence="5" id="KW-0539">Nucleus</keyword>
<proteinExistence type="predicted"/>
<keyword evidence="7" id="KW-1185">Reference proteome</keyword>
<dbReference type="EMBL" id="OY731401">
    <property type="protein sequence ID" value="CAJ1948868.1"/>
    <property type="molecule type" value="Genomic_DNA"/>
</dbReference>
<dbReference type="Gramene" id="rna-AYBTSS11_LOCUS13434">
    <property type="protein sequence ID" value="CAJ1948868.1"/>
    <property type="gene ID" value="gene-AYBTSS11_LOCUS13434"/>
</dbReference>
<dbReference type="Gene3D" id="2.40.330.10">
    <property type="entry name" value="DNA-binding pseudobarrel domain"/>
    <property type="match status" value="1"/>
</dbReference>
<dbReference type="GO" id="GO:0003677">
    <property type="term" value="F:DNA binding"/>
    <property type="evidence" value="ECO:0007669"/>
    <property type="project" value="UniProtKB-KW"/>
</dbReference>
<dbReference type="SUPFAM" id="SSF101936">
    <property type="entry name" value="DNA-binding pseudobarrel domain"/>
    <property type="match status" value="1"/>
</dbReference>
<accession>A0AA86SS16</accession>
<evidence type="ECO:0000313" key="6">
    <source>
        <dbReference type="EMBL" id="CAJ1948868.1"/>
    </source>
</evidence>
<dbReference type="Proteomes" id="UP001189624">
    <property type="component" value="Chromosome 4"/>
</dbReference>
<dbReference type="AlphaFoldDB" id="A0AA86SS16"/>
<evidence type="ECO:0000256" key="4">
    <source>
        <dbReference type="ARBA" id="ARBA00023163"/>
    </source>
</evidence>
<protein>
    <submittedName>
        <fullName evidence="6">Uncharacterized protein</fullName>
    </submittedName>
</protein>
<sequence>MHKTLFASDVRRNNNRLSMPVNEIRCDFLNEQEIAQLNERDSGKIIGLMVTVLDPCLREYVLPLKKWTMNTITYNLVKEWYQIVCDNNFQESQELQIWSFRTTNKLYVILNKL</sequence>
<comment type="subcellular location">
    <subcellularLocation>
        <location evidence="1">Nucleus</location>
    </subcellularLocation>
</comment>
<evidence type="ECO:0000256" key="5">
    <source>
        <dbReference type="ARBA" id="ARBA00023242"/>
    </source>
</evidence>